<dbReference type="AlphaFoldDB" id="F4L713"/>
<dbReference type="GO" id="GO:0005737">
    <property type="term" value="C:cytoplasm"/>
    <property type="evidence" value="ECO:0007669"/>
    <property type="project" value="UniProtKB-SubCell"/>
</dbReference>
<dbReference type="STRING" id="760192.Halhy_4244"/>
<protein>
    <recommendedName>
        <fullName evidence="5">Oxygen sensor histidine kinase NreB</fullName>
        <ecNumber evidence="4">2.7.13.3</ecNumber>
    </recommendedName>
    <alternativeName>
        <fullName evidence="15">Nitrogen regulation protein B</fullName>
    </alternativeName>
</protein>
<keyword evidence="12" id="KW-0902">Two-component regulatory system</keyword>
<dbReference type="PRINTS" id="PR00344">
    <property type="entry name" value="BCTRLSENSOR"/>
</dbReference>
<evidence type="ECO:0000259" key="19">
    <source>
        <dbReference type="PROSITE" id="PS50109"/>
    </source>
</evidence>
<feature type="coiled-coil region" evidence="16">
    <location>
        <begin position="541"/>
        <end position="568"/>
    </location>
</feature>
<evidence type="ECO:0000256" key="4">
    <source>
        <dbReference type="ARBA" id="ARBA00012438"/>
    </source>
</evidence>
<keyword evidence="16" id="KW-0175">Coiled coil</keyword>
<dbReference type="InterPro" id="IPR036890">
    <property type="entry name" value="HATPase_C_sf"/>
</dbReference>
<dbReference type="Gene3D" id="3.30.565.10">
    <property type="entry name" value="Histidine kinase-like ATPase, C-terminal domain"/>
    <property type="match status" value="1"/>
</dbReference>
<dbReference type="InterPro" id="IPR011712">
    <property type="entry name" value="Sig_transdc_His_kin_sub3_dim/P"/>
</dbReference>
<evidence type="ECO:0000256" key="7">
    <source>
        <dbReference type="ARBA" id="ARBA00022490"/>
    </source>
</evidence>
<evidence type="ECO:0000256" key="6">
    <source>
        <dbReference type="ARBA" id="ARBA00022485"/>
    </source>
</evidence>
<dbReference type="EC" id="2.7.13.3" evidence="4"/>
<feature type="chain" id="PRO_5003317640" description="Oxygen sensor histidine kinase NreB" evidence="18">
    <location>
        <begin position="27"/>
        <end position="761"/>
    </location>
</feature>
<evidence type="ECO:0000256" key="13">
    <source>
        <dbReference type="ARBA" id="ARBA00023014"/>
    </source>
</evidence>
<evidence type="ECO:0000256" key="3">
    <source>
        <dbReference type="ARBA" id="ARBA00004496"/>
    </source>
</evidence>
<evidence type="ECO:0000256" key="17">
    <source>
        <dbReference type="SAM" id="Phobius"/>
    </source>
</evidence>
<evidence type="ECO:0000313" key="21">
    <source>
        <dbReference type="Proteomes" id="UP000008461"/>
    </source>
</evidence>
<keyword evidence="9" id="KW-0479">Metal-binding</keyword>
<evidence type="ECO:0000256" key="1">
    <source>
        <dbReference type="ARBA" id="ARBA00000085"/>
    </source>
</evidence>
<keyword evidence="17" id="KW-1133">Transmembrane helix</keyword>
<keyword evidence="17" id="KW-0472">Membrane</keyword>
<evidence type="ECO:0000256" key="10">
    <source>
        <dbReference type="ARBA" id="ARBA00022777"/>
    </source>
</evidence>
<dbReference type="eggNOG" id="COG0457">
    <property type="taxonomic scope" value="Bacteria"/>
</dbReference>
<keyword evidence="6" id="KW-0004">4Fe-4S</keyword>
<name>F4L713_HALH1</name>
<dbReference type="InterPro" id="IPR005467">
    <property type="entry name" value="His_kinase_dom"/>
</dbReference>
<dbReference type="EMBL" id="CP002691">
    <property type="protein sequence ID" value="AEE52089.1"/>
    <property type="molecule type" value="Genomic_DNA"/>
</dbReference>
<dbReference type="KEGG" id="hhy:Halhy_4244"/>
<sequence length="761" mass="85364">MRRPEARFTIFLLALLLAVLPSLCKAASIPTPQLIVRANQHLTQDQPDSALFVYKKAIQQAQQKRQKPLQLQAGLGLAEVYVYLGDYARAKDQLETCESLAQRQNDRPQLLQTWLMWAEVEFAEGNLAEAEAMLRKLEKRAQAAQDQTTLAHAYNLWAKIYSQQGQSDRANAYLQKGKILALQLPDKTLAIDLLTQLATNYKNQSGALIQAQAHLEELIALREKTKDERNLIADHQELADLLQQTGDHPKAQLQLLKALLLAESVRDTLQQMELLFSLAQGYLGQNQTATAEVYLRRSLIMAMAKKNDYKIAEIKRLQGHNQAKMGQQQQALALYREALTGFERLGNALESGRTLVLFHQPAESKKALIYFQKALEAKMANHEILGEVETRLELAQLQLELKDGPGALRSLQNCADLATQTGSRELLLASWNTLAQAHALQGNYSAAYTFSAQHQNLKDSIYNAEQTRIISEMNARFDNVALRDSLQQTEIAKNRAELRQKNLLNYLLGGALLAGVLIAFLLFQNYRSRSEQRLQAQQMAALEKQREADQLRSMINGEEQERKRIAQELHDGLGTLLATVKLQFNAVQNELPDIDALKAYQTADNLLDEACTEVRKISYNLMPAILQQYGLEYALQDLCEGINRSGRLEISFIPYGLEYSFDDQTAVSVYRIVQELVKNTLRHAEASELIVQLSAEDDLLNIVVEDNGVGFDPVEKMQNPGIGLQSIQSRLTLLHGTMEIESNPGAGATFTIDIPLTPKNL</sequence>
<dbReference type="eggNOG" id="COG4585">
    <property type="taxonomic scope" value="Bacteria"/>
</dbReference>
<evidence type="ECO:0000256" key="2">
    <source>
        <dbReference type="ARBA" id="ARBA00001966"/>
    </source>
</evidence>
<evidence type="ECO:0000256" key="11">
    <source>
        <dbReference type="ARBA" id="ARBA00023004"/>
    </source>
</evidence>
<gene>
    <name evidence="20" type="ordered locus">Halhy_4244</name>
</gene>
<dbReference type="GO" id="GO:0046872">
    <property type="term" value="F:metal ion binding"/>
    <property type="evidence" value="ECO:0007669"/>
    <property type="project" value="UniProtKB-KW"/>
</dbReference>
<dbReference type="Pfam" id="PF07730">
    <property type="entry name" value="HisKA_3"/>
    <property type="match status" value="1"/>
</dbReference>
<dbReference type="PANTHER" id="PTHR24421">
    <property type="entry name" value="NITRATE/NITRITE SENSOR PROTEIN NARX-RELATED"/>
    <property type="match status" value="1"/>
</dbReference>
<dbReference type="Proteomes" id="UP000008461">
    <property type="component" value="Chromosome"/>
</dbReference>
<reference evidence="20 21" key="1">
    <citation type="journal article" date="2011" name="Stand. Genomic Sci.">
        <title>Complete genome sequence of Haliscomenobacter hydrossis type strain (O).</title>
        <authorList>
            <consortium name="US DOE Joint Genome Institute (JGI-PGF)"/>
            <person name="Daligault H."/>
            <person name="Lapidus A."/>
            <person name="Zeytun A."/>
            <person name="Nolan M."/>
            <person name="Lucas S."/>
            <person name="Del Rio T.G."/>
            <person name="Tice H."/>
            <person name="Cheng J.F."/>
            <person name="Tapia R."/>
            <person name="Han C."/>
            <person name="Goodwin L."/>
            <person name="Pitluck S."/>
            <person name="Liolios K."/>
            <person name="Pagani I."/>
            <person name="Ivanova N."/>
            <person name="Huntemann M."/>
            <person name="Mavromatis K."/>
            <person name="Mikhailova N."/>
            <person name="Pati A."/>
            <person name="Chen A."/>
            <person name="Palaniappan K."/>
            <person name="Land M."/>
            <person name="Hauser L."/>
            <person name="Brambilla E.M."/>
            <person name="Rohde M."/>
            <person name="Verbarg S."/>
            <person name="Goker M."/>
            <person name="Bristow J."/>
            <person name="Eisen J.A."/>
            <person name="Markowitz V."/>
            <person name="Hugenholtz P."/>
            <person name="Kyrpides N.C."/>
            <person name="Klenk H.P."/>
            <person name="Woyke T."/>
        </authorList>
    </citation>
    <scope>NUCLEOTIDE SEQUENCE [LARGE SCALE GENOMIC DNA]</scope>
    <source>
        <strain evidence="21">ATCC 27775 / DSM 1100 / LMG 10767 / O</strain>
    </source>
</reference>
<keyword evidence="10 20" id="KW-0418">Kinase</keyword>
<dbReference type="InterPro" id="IPR019734">
    <property type="entry name" value="TPR_rpt"/>
</dbReference>
<comment type="function">
    <text evidence="14">Member of the two-component regulatory system NreB/NreC involved in the control of dissimilatory nitrate/nitrite reduction in response to oxygen. NreB functions as a direct oxygen sensor histidine kinase which is autophosphorylated, in the absence of oxygen, probably at the conserved histidine residue, and transfers its phosphate group probably to a conserved aspartate residue of NreC. NreB/NreC activates the expression of the nitrate (narGHJI) and nitrite (nir) reductase operons, as well as the putative nitrate transporter gene narT.</text>
</comment>
<dbReference type="SMART" id="SM00028">
    <property type="entry name" value="TPR"/>
    <property type="match status" value="9"/>
</dbReference>
<dbReference type="Pfam" id="PF02518">
    <property type="entry name" value="HATPase_c"/>
    <property type="match status" value="1"/>
</dbReference>
<dbReference type="GO" id="GO:0000155">
    <property type="term" value="F:phosphorelay sensor kinase activity"/>
    <property type="evidence" value="ECO:0007669"/>
    <property type="project" value="InterPro"/>
</dbReference>
<keyword evidence="8" id="KW-0808">Transferase</keyword>
<keyword evidence="21" id="KW-1185">Reference proteome</keyword>
<dbReference type="GO" id="GO:0016020">
    <property type="term" value="C:membrane"/>
    <property type="evidence" value="ECO:0007669"/>
    <property type="project" value="InterPro"/>
</dbReference>
<keyword evidence="17" id="KW-0812">Transmembrane</keyword>
<dbReference type="InterPro" id="IPR011990">
    <property type="entry name" value="TPR-like_helical_dom_sf"/>
</dbReference>
<keyword evidence="7" id="KW-0963">Cytoplasm</keyword>
<evidence type="ECO:0000256" key="12">
    <source>
        <dbReference type="ARBA" id="ARBA00023012"/>
    </source>
</evidence>
<feature type="signal peptide" evidence="18">
    <location>
        <begin position="1"/>
        <end position="26"/>
    </location>
</feature>
<dbReference type="Gene3D" id="1.20.5.1930">
    <property type="match status" value="1"/>
</dbReference>
<dbReference type="PROSITE" id="PS50109">
    <property type="entry name" value="HIS_KIN"/>
    <property type="match status" value="1"/>
</dbReference>
<evidence type="ECO:0000256" key="8">
    <source>
        <dbReference type="ARBA" id="ARBA00022679"/>
    </source>
</evidence>
<evidence type="ECO:0000256" key="15">
    <source>
        <dbReference type="ARBA" id="ARBA00030800"/>
    </source>
</evidence>
<dbReference type="GO" id="GO:0051539">
    <property type="term" value="F:4 iron, 4 sulfur cluster binding"/>
    <property type="evidence" value="ECO:0007669"/>
    <property type="project" value="UniProtKB-KW"/>
</dbReference>
<evidence type="ECO:0000313" key="20">
    <source>
        <dbReference type="EMBL" id="AEE52089.1"/>
    </source>
</evidence>
<dbReference type="GO" id="GO:0046983">
    <property type="term" value="F:protein dimerization activity"/>
    <property type="evidence" value="ECO:0007669"/>
    <property type="project" value="InterPro"/>
</dbReference>
<dbReference type="HOGENOM" id="CLU_000445_106_2_10"/>
<evidence type="ECO:0000256" key="18">
    <source>
        <dbReference type="SAM" id="SignalP"/>
    </source>
</evidence>
<feature type="coiled-coil region" evidence="16">
    <location>
        <begin position="87"/>
        <end position="147"/>
    </location>
</feature>
<feature type="transmembrane region" description="Helical" evidence="17">
    <location>
        <begin position="503"/>
        <end position="523"/>
    </location>
</feature>
<dbReference type="SUPFAM" id="SSF48452">
    <property type="entry name" value="TPR-like"/>
    <property type="match status" value="3"/>
</dbReference>
<evidence type="ECO:0000256" key="9">
    <source>
        <dbReference type="ARBA" id="ARBA00022723"/>
    </source>
</evidence>
<feature type="domain" description="Histidine kinase" evidence="19">
    <location>
        <begin position="564"/>
        <end position="758"/>
    </location>
</feature>
<dbReference type="InterPro" id="IPR003594">
    <property type="entry name" value="HATPase_dom"/>
</dbReference>
<reference key="2">
    <citation type="submission" date="2011-04" db="EMBL/GenBank/DDBJ databases">
        <title>Complete sequence of chromosome of Haliscomenobacter hydrossis DSM 1100.</title>
        <authorList>
            <consortium name="US DOE Joint Genome Institute (JGI-PGF)"/>
            <person name="Lucas S."/>
            <person name="Han J."/>
            <person name="Lapidus A."/>
            <person name="Bruce D."/>
            <person name="Goodwin L."/>
            <person name="Pitluck S."/>
            <person name="Peters L."/>
            <person name="Kyrpides N."/>
            <person name="Mavromatis K."/>
            <person name="Ivanova N."/>
            <person name="Ovchinnikova G."/>
            <person name="Pagani I."/>
            <person name="Daligault H."/>
            <person name="Detter J.C."/>
            <person name="Han C."/>
            <person name="Land M."/>
            <person name="Hauser L."/>
            <person name="Markowitz V."/>
            <person name="Cheng J.-F."/>
            <person name="Hugenholtz P."/>
            <person name="Woyke T."/>
            <person name="Wu D."/>
            <person name="Verbarg S."/>
            <person name="Frueling A."/>
            <person name="Brambilla E."/>
            <person name="Klenk H.-P."/>
            <person name="Eisen J.A."/>
        </authorList>
    </citation>
    <scope>NUCLEOTIDE SEQUENCE</scope>
    <source>
        <strain>DSM 1100</strain>
    </source>
</reference>
<keyword evidence="13" id="KW-0411">Iron-sulfur</keyword>
<dbReference type="InterPro" id="IPR004358">
    <property type="entry name" value="Sig_transdc_His_kin-like_C"/>
</dbReference>
<evidence type="ECO:0000256" key="14">
    <source>
        <dbReference type="ARBA" id="ARBA00024827"/>
    </source>
</evidence>
<accession>F4L713</accession>
<evidence type="ECO:0000256" key="16">
    <source>
        <dbReference type="SAM" id="Coils"/>
    </source>
</evidence>
<keyword evidence="18" id="KW-0732">Signal</keyword>
<dbReference type="SMART" id="SM00387">
    <property type="entry name" value="HATPase_c"/>
    <property type="match status" value="1"/>
</dbReference>
<dbReference type="SUPFAM" id="SSF55874">
    <property type="entry name" value="ATPase domain of HSP90 chaperone/DNA topoisomerase II/histidine kinase"/>
    <property type="match status" value="1"/>
</dbReference>
<dbReference type="InterPro" id="IPR050482">
    <property type="entry name" value="Sensor_HK_TwoCompSys"/>
</dbReference>
<evidence type="ECO:0000256" key="5">
    <source>
        <dbReference type="ARBA" id="ARBA00017322"/>
    </source>
</evidence>
<proteinExistence type="predicted"/>
<dbReference type="CDD" id="cd16917">
    <property type="entry name" value="HATPase_UhpB-NarQ-NarX-like"/>
    <property type="match status" value="1"/>
</dbReference>
<keyword evidence="11" id="KW-0408">Iron</keyword>
<dbReference type="OrthoDB" id="617348at2"/>
<comment type="catalytic activity">
    <reaction evidence="1">
        <text>ATP + protein L-histidine = ADP + protein N-phospho-L-histidine.</text>
        <dbReference type="EC" id="2.7.13.3"/>
    </reaction>
</comment>
<organism evidence="20 21">
    <name type="scientific">Haliscomenobacter hydrossis (strain ATCC 27775 / DSM 1100 / LMG 10767 / O)</name>
    <dbReference type="NCBI Taxonomy" id="760192"/>
    <lineage>
        <taxon>Bacteria</taxon>
        <taxon>Pseudomonadati</taxon>
        <taxon>Bacteroidota</taxon>
        <taxon>Saprospiria</taxon>
        <taxon>Saprospirales</taxon>
        <taxon>Haliscomenobacteraceae</taxon>
        <taxon>Haliscomenobacter</taxon>
    </lineage>
</organism>
<comment type="cofactor">
    <cofactor evidence="2">
        <name>[4Fe-4S] cluster</name>
        <dbReference type="ChEBI" id="CHEBI:49883"/>
    </cofactor>
</comment>
<comment type="subcellular location">
    <subcellularLocation>
        <location evidence="3">Cytoplasm</location>
    </subcellularLocation>
</comment>
<dbReference type="RefSeq" id="WP_013766627.1">
    <property type="nucleotide sequence ID" value="NC_015510.1"/>
</dbReference>
<dbReference type="Gene3D" id="1.25.40.10">
    <property type="entry name" value="Tetratricopeptide repeat domain"/>
    <property type="match status" value="4"/>
</dbReference>